<evidence type="ECO:0000313" key="10">
    <source>
        <dbReference type="EMBL" id="CCG06923.1"/>
    </source>
</evidence>
<dbReference type="SMART" id="SM00387">
    <property type="entry name" value="HATPase_c"/>
    <property type="match status" value="1"/>
</dbReference>
<evidence type="ECO:0000256" key="4">
    <source>
        <dbReference type="ARBA" id="ARBA00022679"/>
    </source>
</evidence>
<dbReference type="InterPro" id="IPR003594">
    <property type="entry name" value="HATPase_dom"/>
</dbReference>
<dbReference type="Gene3D" id="3.30.450.20">
    <property type="entry name" value="PAS domain"/>
    <property type="match status" value="1"/>
</dbReference>
<evidence type="ECO:0000256" key="5">
    <source>
        <dbReference type="ARBA" id="ARBA00022777"/>
    </source>
</evidence>
<comment type="catalytic activity">
    <reaction evidence="1">
        <text>ATP + protein L-histidine = ADP + protein N-phospho-L-histidine.</text>
        <dbReference type="EC" id="2.7.13.3"/>
    </reaction>
</comment>
<dbReference type="InterPro" id="IPR005467">
    <property type="entry name" value="His_kinase_dom"/>
</dbReference>
<dbReference type="FunFam" id="3.30.565.10:FF:000006">
    <property type="entry name" value="Sensor histidine kinase WalK"/>
    <property type="match status" value="1"/>
</dbReference>
<evidence type="ECO:0000256" key="3">
    <source>
        <dbReference type="ARBA" id="ARBA00022553"/>
    </source>
</evidence>
<proteinExistence type="predicted"/>
<dbReference type="InterPro" id="IPR036890">
    <property type="entry name" value="HATPase_C_sf"/>
</dbReference>
<dbReference type="GO" id="GO:0004721">
    <property type="term" value="F:phosphoprotein phosphatase activity"/>
    <property type="evidence" value="ECO:0007669"/>
    <property type="project" value="TreeGrafter"/>
</dbReference>
<accession>H6SN47</accession>
<dbReference type="PATRIC" id="fig|1150469.3.peg.355"/>
<dbReference type="PANTHER" id="PTHR45453:SF1">
    <property type="entry name" value="PHOSPHATE REGULON SENSOR PROTEIN PHOR"/>
    <property type="match status" value="1"/>
</dbReference>
<feature type="domain" description="Histidine kinase" evidence="9">
    <location>
        <begin position="274"/>
        <end position="504"/>
    </location>
</feature>
<reference evidence="10 11" key="1">
    <citation type="submission" date="2012-02" db="EMBL/GenBank/DDBJ databases">
        <title>Shotgun genome sequence of Phaeospirillum photometricum DSM 122.</title>
        <authorList>
            <person name="Duquesne K."/>
            <person name="Sturgis J."/>
        </authorList>
    </citation>
    <scope>NUCLEOTIDE SEQUENCE [LARGE SCALE GENOMIC DNA]</scope>
    <source>
        <strain evidence="11">DSM122</strain>
    </source>
</reference>
<dbReference type="Pfam" id="PF00512">
    <property type="entry name" value="HisKA"/>
    <property type="match status" value="1"/>
</dbReference>
<dbReference type="Gene3D" id="1.10.287.130">
    <property type="match status" value="1"/>
</dbReference>
<dbReference type="Proteomes" id="UP000033220">
    <property type="component" value="Chromosome DSM 122"/>
</dbReference>
<dbReference type="EMBL" id="HE663493">
    <property type="protein sequence ID" value="CCG06923.1"/>
    <property type="molecule type" value="Genomic_DNA"/>
</dbReference>
<protein>
    <recommendedName>
        <fullName evidence="2">histidine kinase</fullName>
        <ecNumber evidence="2">2.7.13.3</ecNumber>
    </recommendedName>
</protein>
<dbReference type="SUPFAM" id="SSF55874">
    <property type="entry name" value="ATPase domain of HSP90 chaperone/DNA topoisomerase II/histidine kinase"/>
    <property type="match status" value="1"/>
</dbReference>
<dbReference type="InterPro" id="IPR003661">
    <property type="entry name" value="HisK_dim/P_dom"/>
</dbReference>
<keyword evidence="7" id="KW-0472">Membrane</keyword>
<dbReference type="InterPro" id="IPR035965">
    <property type="entry name" value="PAS-like_dom_sf"/>
</dbReference>
<keyword evidence="4 10" id="KW-0808">Transferase</keyword>
<dbReference type="eggNOG" id="COG5002">
    <property type="taxonomic scope" value="Bacteria"/>
</dbReference>
<keyword evidence="3" id="KW-0597">Phosphoprotein</keyword>
<keyword evidence="6" id="KW-0902">Two-component regulatory system</keyword>
<keyword evidence="11" id="KW-1185">Reference proteome</keyword>
<keyword evidence="5" id="KW-0418">Kinase</keyword>
<feature type="region of interest" description="Disordered" evidence="8">
    <location>
        <begin position="1"/>
        <end position="43"/>
    </location>
</feature>
<dbReference type="SUPFAM" id="SSF47384">
    <property type="entry name" value="Homodimeric domain of signal transducing histidine kinase"/>
    <property type="match status" value="1"/>
</dbReference>
<dbReference type="InterPro" id="IPR004358">
    <property type="entry name" value="Sig_transdc_His_kin-like_C"/>
</dbReference>
<dbReference type="SMART" id="SM00388">
    <property type="entry name" value="HisKA"/>
    <property type="match status" value="1"/>
</dbReference>
<dbReference type="SUPFAM" id="SSF55785">
    <property type="entry name" value="PYP-like sensor domain (PAS domain)"/>
    <property type="match status" value="1"/>
</dbReference>
<dbReference type="InterPro" id="IPR036097">
    <property type="entry name" value="HisK_dim/P_sf"/>
</dbReference>
<dbReference type="STRING" id="1150469.RSPPHO_00297"/>
<dbReference type="InterPro" id="IPR050351">
    <property type="entry name" value="BphY/WalK/GraS-like"/>
</dbReference>
<dbReference type="KEGG" id="rpm:RSPPHO_00297"/>
<evidence type="ECO:0000259" key="9">
    <source>
        <dbReference type="PROSITE" id="PS50109"/>
    </source>
</evidence>
<dbReference type="PRINTS" id="PR00344">
    <property type="entry name" value="BCTRLSENSOR"/>
</dbReference>
<dbReference type="GO" id="GO:0005886">
    <property type="term" value="C:plasma membrane"/>
    <property type="evidence" value="ECO:0007669"/>
    <property type="project" value="TreeGrafter"/>
</dbReference>
<gene>
    <name evidence="10" type="ORF">RSPPHO_00297</name>
</gene>
<dbReference type="GO" id="GO:0016036">
    <property type="term" value="P:cellular response to phosphate starvation"/>
    <property type="evidence" value="ECO:0007669"/>
    <property type="project" value="TreeGrafter"/>
</dbReference>
<dbReference type="PANTHER" id="PTHR45453">
    <property type="entry name" value="PHOSPHATE REGULON SENSOR PROTEIN PHOR"/>
    <property type="match status" value="1"/>
</dbReference>
<evidence type="ECO:0000256" key="2">
    <source>
        <dbReference type="ARBA" id="ARBA00012438"/>
    </source>
</evidence>
<dbReference type="Gene3D" id="3.30.565.10">
    <property type="entry name" value="Histidine kinase-like ATPase, C-terminal domain"/>
    <property type="match status" value="1"/>
</dbReference>
<dbReference type="PROSITE" id="PS50109">
    <property type="entry name" value="HIS_KIN"/>
    <property type="match status" value="1"/>
</dbReference>
<evidence type="ECO:0000256" key="7">
    <source>
        <dbReference type="ARBA" id="ARBA00023136"/>
    </source>
</evidence>
<dbReference type="FunFam" id="1.10.287.130:FF:000001">
    <property type="entry name" value="Two-component sensor histidine kinase"/>
    <property type="match status" value="1"/>
</dbReference>
<name>H6SN47_PARPM</name>
<dbReference type="Pfam" id="PF02518">
    <property type="entry name" value="HATPase_c"/>
    <property type="match status" value="1"/>
</dbReference>
<dbReference type="GO" id="GO:0000155">
    <property type="term" value="F:phosphorelay sensor kinase activity"/>
    <property type="evidence" value="ECO:0007669"/>
    <property type="project" value="InterPro"/>
</dbReference>
<dbReference type="EC" id="2.7.13.3" evidence="2"/>
<evidence type="ECO:0000313" key="11">
    <source>
        <dbReference type="Proteomes" id="UP000033220"/>
    </source>
</evidence>
<evidence type="ECO:0000256" key="6">
    <source>
        <dbReference type="ARBA" id="ARBA00023012"/>
    </source>
</evidence>
<organism evidence="10 11">
    <name type="scientific">Pararhodospirillum photometricum DSM 122</name>
    <dbReference type="NCBI Taxonomy" id="1150469"/>
    <lineage>
        <taxon>Bacteria</taxon>
        <taxon>Pseudomonadati</taxon>
        <taxon>Pseudomonadota</taxon>
        <taxon>Alphaproteobacteria</taxon>
        <taxon>Rhodospirillales</taxon>
        <taxon>Rhodospirillaceae</taxon>
        <taxon>Pararhodospirillum</taxon>
    </lineage>
</organism>
<dbReference type="HOGENOM" id="CLU_000445_89_2_5"/>
<evidence type="ECO:0000256" key="1">
    <source>
        <dbReference type="ARBA" id="ARBA00000085"/>
    </source>
</evidence>
<dbReference type="AlphaFoldDB" id="H6SN47"/>
<evidence type="ECO:0000256" key="8">
    <source>
        <dbReference type="SAM" id="MobiDB-lite"/>
    </source>
</evidence>
<dbReference type="CDD" id="cd00082">
    <property type="entry name" value="HisKA"/>
    <property type="match status" value="1"/>
</dbReference>
<sequence>MPPCRTSCTWPRWPPPRRDAKTPGRRASRDPLTQGRTGMERQTPGVGRLMRAGAMISVPAAATVLGLAVFGWVSVGAAVGSVLLIWFLTALLLRFAFRDLLAVARHLRGLAGHLGEDPAPEPAARLDIAQSLLNAGRHLDRSWRRRELALREQLTSNERLLDTLPDPLLMLGADALITRANGAARALFSRVLTGQEITTVLRDPGVLDAIEGVLEKAPSRQVTWVMPGPVEREFEVRATRLPARGVDGSLVMVTLHDITALRRLEQMRADFVANASHELRTPLSSLIGFTETLATSAREDSAAREQFLAIMLEQGRRMQRLIEDLLSLSRIEMEEHTPPSDPINLREVIGGVARFLEIRAREKNMDIRLEGEDAPVVVIGDGDQLTQIFQNLLDNALKYGRPSTPVVVRWTQVERGPAAMPAAVRAPCLRVSVIDQGEGIAKEHLPRLTERFYRVDKARSRAMGGTGLGLAIVKHVVVRHRGAMTLESEIGKGTTINLFLPLYEPTLG</sequence>